<evidence type="ECO:0000313" key="1">
    <source>
        <dbReference type="EMBL" id="SJZ89284.1"/>
    </source>
</evidence>
<dbReference type="RefSeq" id="WP_159442847.1">
    <property type="nucleotide sequence ID" value="NZ_FUXK01000014.1"/>
</dbReference>
<reference evidence="1 2" key="1">
    <citation type="submission" date="2017-02" db="EMBL/GenBank/DDBJ databases">
        <authorList>
            <person name="Peterson S.W."/>
        </authorList>
    </citation>
    <scope>NUCLEOTIDE SEQUENCE [LARGE SCALE GENOMIC DNA]</scope>
    <source>
        <strain evidence="1 2">ATCC 43324</strain>
    </source>
</reference>
<dbReference type="Proteomes" id="UP000190065">
    <property type="component" value="Unassembled WGS sequence"/>
</dbReference>
<sequence length="79" mass="9202">RRRYSALFIAGKVLAADNPCCLSQEKVLADGQKRKTHPKMRISGVGFRLNMLRKWLSWRLDCEILHFFIIFAAEKIKPI</sequence>
<evidence type="ECO:0000313" key="2">
    <source>
        <dbReference type="Proteomes" id="UP000190065"/>
    </source>
</evidence>
<dbReference type="AlphaFoldDB" id="A0A1T4PCM5"/>
<organism evidence="1 2">
    <name type="scientific">Segatella oulorum</name>
    <dbReference type="NCBI Taxonomy" id="28136"/>
    <lineage>
        <taxon>Bacteria</taxon>
        <taxon>Pseudomonadati</taxon>
        <taxon>Bacteroidota</taxon>
        <taxon>Bacteroidia</taxon>
        <taxon>Bacteroidales</taxon>
        <taxon>Prevotellaceae</taxon>
        <taxon>Segatella</taxon>
    </lineage>
</organism>
<protein>
    <submittedName>
        <fullName evidence="1">Uncharacterized protein</fullName>
    </submittedName>
</protein>
<feature type="non-terminal residue" evidence="1">
    <location>
        <position position="1"/>
    </location>
</feature>
<dbReference type="STRING" id="28136.SAMN02745202_01385"/>
<dbReference type="EMBL" id="FUXK01000014">
    <property type="protein sequence ID" value="SJZ89284.1"/>
    <property type="molecule type" value="Genomic_DNA"/>
</dbReference>
<accession>A0A1T4PCM5</accession>
<name>A0A1T4PCM5_9BACT</name>
<gene>
    <name evidence="1" type="ORF">SAMN02745202_01385</name>
</gene>
<proteinExistence type="predicted"/>